<protein>
    <submittedName>
        <fullName evidence="8">General transcription factor 3C polypeptide 5</fullName>
    </submittedName>
</protein>
<comment type="caution">
    <text evidence="8">The sequence shown here is derived from an EMBL/GenBank/DDBJ whole genome shotgun (WGS) entry which is preliminary data.</text>
</comment>
<evidence type="ECO:0000259" key="7">
    <source>
        <dbReference type="Pfam" id="PF17682"/>
    </source>
</evidence>
<keyword evidence="2" id="KW-0238">DNA-binding</keyword>
<feature type="compositionally biased region" description="Acidic residues" evidence="5">
    <location>
        <begin position="436"/>
        <end position="461"/>
    </location>
</feature>
<dbReference type="OrthoDB" id="5598268at2759"/>
<feature type="domain" description="Transcription factor IIIC subunit Tfc1/Sfc1 triple barrel" evidence="7">
    <location>
        <begin position="20"/>
        <end position="116"/>
    </location>
</feature>
<feature type="region of interest" description="Disordered" evidence="5">
    <location>
        <begin position="422"/>
        <end position="461"/>
    </location>
</feature>
<dbReference type="InterPro" id="IPR042536">
    <property type="entry name" value="TFIIIC_tauA_Sfc1"/>
</dbReference>
<dbReference type="PANTHER" id="PTHR13230:SF5">
    <property type="entry name" value="GENERAL TRANSCRIPTION FACTOR 3C POLYPEPTIDE 5"/>
    <property type="match status" value="1"/>
</dbReference>
<comment type="subcellular location">
    <subcellularLocation>
        <location evidence="1">Nucleus</location>
    </subcellularLocation>
</comment>
<sequence length="539" mass="62488">MGIIENGTVSGTLPSSEAFAVHYPGYPSSVARAVETLGGAEGILKARSSQSNKLELRFRPEDPYSHPVFGELRSCDNLLLKISKRKSSSDDGKVCADVVARVPEAYYFEGMADYQHVVPVHADVAQRRKKRNWAEMEDPHFEKGGLMDVDQEDVMILLPPLFSLKDVPENLVLRQPPVLSPKMKQDEVAQQDGKMDMEPVLALDFNIKEIPKRVNWEKYVPQGSDQWEWQMILSNLFDERPIWPKESLTERLLDKSLSFTVEMLRRLLSRIAYYFSSGPFLRFWIRKGYDPRKDPDSRIYQRIDFRVPQPLRSYCDANAAKGLKHRWEDICAFRVFPYKFQTSLQFFELSDDYIQQQIRKPLMQTVCTFGTGWFSYHMLNCLRQRLMVRFLSIFPKQGAENLLRAASERFEKLKKECNKGALKHGEEHQQANAEPTENEDNEDPSNVEDDEEDEAENGEEELDQYEALDLAEEDGEISLETQAYLNMENISRTHLQELFDSFPSNEARDDKLHNVNMSDEEYQIYEPDSDGNYSDDNRH</sequence>
<dbReference type="GO" id="GO:0006384">
    <property type="term" value="P:transcription initiation at RNA polymerase III promoter"/>
    <property type="evidence" value="ECO:0007669"/>
    <property type="project" value="InterPro"/>
</dbReference>
<dbReference type="EMBL" id="RXIC02000021">
    <property type="protein sequence ID" value="KAB1218180.1"/>
    <property type="molecule type" value="Genomic_DNA"/>
</dbReference>
<organism evidence="8 9">
    <name type="scientific">Morella rubra</name>
    <name type="common">Chinese bayberry</name>
    <dbReference type="NCBI Taxonomy" id="262757"/>
    <lineage>
        <taxon>Eukaryota</taxon>
        <taxon>Viridiplantae</taxon>
        <taxon>Streptophyta</taxon>
        <taxon>Embryophyta</taxon>
        <taxon>Tracheophyta</taxon>
        <taxon>Spermatophyta</taxon>
        <taxon>Magnoliopsida</taxon>
        <taxon>eudicotyledons</taxon>
        <taxon>Gunneridae</taxon>
        <taxon>Pentapetalae</taxon>
        <taxon>rosids</taxon>
        <taxon>fabids</taxon>
        <taxon>Fagales</taxon>
        <taxon>Myricaceae</taxon>
        <taxon>Morella</taxon>
    </lineage>
</organism>
<dbReference type="FunFam" id="3.30.200.160:FF:000002">
    <property type="entry name" value="Transcription factor IIIC, subunit 5"/>
    <property type="match status" value="1"/>
</dbReference>
<dbReference type="GO" id="GO:0000127">
    <property type="term" value="C:transcription factor TFIIIC complex"/>
    <property type="evidence" value="ECO:0007669"/>
    <property type="project" value="InterPro"/>
</dbReference>
<dbReference type="GO" id="GO:0001002">
    <property type="term" value="F:RNA polymerase III type 1 promoter sequence-specific DNA binding"/>
    <property type="evidence" value="ECO:0007669"/>
    <property type="project" value="TreeGrafter"/>
</dbReference>
<dbReference type="InterPro" id="IPR041499">
    <property type="entry name" value="Tfc1/Sfc1_N"/>
</dbReference>
<dbReference type="GO" id="GO:0005634">
    <property type="term" value="C:nucleus"/>
    <property type="evidence" value="ECO:0007669"/>
    <property type="project" value="UniProtKB-SubCell"/>
</dbReference>
<dbReference type="GO" id="GO:0001003">
    <property type="term" value="F:RNA polymerase III type 2 promoter sequence-specific DNA binding"/>
    <property type="evidence" value="ECO:0007669"/>
    <property type="project" value="TreeGrafter"/>
</dbReference>
<accession>A0A6A1W5Y3</accession>
<evidence type="ECO:0000256" key="1">
    <source>
        <dbReference type="ARBA" id="ARBA00004123"/>
    </source>
</evidence>
<evidence type="ECO:0000256" key="2">
    <source>
        <dbReference type="ARBA" id="ARBA00023125"/>
    </source>
</evidence>
<dbReference type="Pfam" id="PF09734">
    <property type="entry name" value="Tau95"/>
    <property type="match status" value="1"/>
</dbReference>
<feature type="region of interest" description="Disordered" evidence="5">
    <location>
        <begin position="501"/>
        <end position="539"/>
    </location>
</feature>
<keyword evidence="3" id="KW-0804">Transcription</keyword>
<dbReference type="AlphaFoldDB" id="A0A6A1W5Y3"/>
<reference evidence="8 9" key="1">
    <citation type="journal article" date="2019" name="Plant Biotechnol. J.">
        <title>The red bayberry genome and genetic basis of sex determination.</title>
        <authorList>
            <person name="Jia H.M."/>
            <person name="Jia H.J."/>
            <person name="Cai Q.L."/>
            <person name="Wang Y."/>
            <person name="Zhao H.B."/>
            <person name="Yang W.F."/>
            <person name="Wang G.Y."/>
            <person name="Li Y.H."/>
            <person name="Zhan D.L."/>
            <person name="Shen Y.T."/>
            <person name="Niu Q.F."/>
            <person name="Chang L."/>
            <person name="Qiu J."/>
            <person name="Zhao L."/>
            <person name="Xie H.B."/>
            <person name="Fu W.Y."/>
            <person name="Jin J."/>
            <person name="Li X.W."/>
            <person name="Jiao Y."/>
            <person name="Zhou C.C."/>
            <person name="Tu T."/>
            <person name="Chai C.Y."/>
            <person name="Gao J.L."/>
            <person name="Fan L.J."/>
            <person name="van de Weg E."/>
            <person name="Wang J.Y."/>
            <person name="Gao Z.S."/>
        </authorList>
    </citation>
    <scope>NUCLEOTIDE SEQUENCE [LARGE SCALE GENOMIC DNA]</scope>
    <source>
        <tissue evidence="8">Leaves</tissue>
    </source>
</reference>
<dbReference type="InterPro" id="IPR040454">
    <property type="entry name" value="TF_IIIC_Tfc1/Sfc1"/>
</dbReference>
<evidence type="ECO:0000256" key="3">
    <source>
        <dbReference type="ARBA" id="ARBA00023163"/>
    </source>
</evidence>
<evidence type="ECO:0000313" key="9">
    <source>
        <dbReference type="Proteomes" id="UP000516437"/>
    </source>
</evidence>
<dbReference type="Proteomes" id="UP000516437">
    <property type="component" value="Chromosome 3"/>
</dbReference>
<evidence type="ECO:0000259" key="6">
    <source>
        <dbReference type="Pfam" id="PF09734"/>
    </source>
</evidence>
<feature type="compositionally biased region" description="Acidic residues" evidence="5">
    <location>
        <begin position="518"/>
        <end position="529"/>
    </location>
</feature>
<feature type="domain" description="Transcription factor IIIC subunit 5 HTH" evidence="6">
    <location>
        <begin position="156"/>
        <end position="306"/>
    </location>
</feature>
<dbReference type="Gene3D" id="3.30.200.160">
    <property type="entry name" value="TFIIIC, subcomplex tauA, subunit Sfc1, barrel domain"/>
    <property type="match status" value="1"/>
</dbReference>
<name>A0A6A1W5Y3_9ROSI</name>
<keyword evidence="9" id="KW-1185">Reference proteome</keyword>
<dbReference type="PANTHER" id="PTHR13230">
    <property type="entry name" value="GENERAL TRANSCRIPTION FACTOR IIIC, POLYPEPTIDE 5"/>
    <property type="match status" value="1"/>
</dbReference>
<dbReference type="Pfam" id="PF17682">
    <property type="entry name" value="Tau95_N"/>
    <property type="match status" value="1"/>
</dbReference>
<evidence type="ECO:0000256" key="4">
    <source>
        <dbReference type="ARBA" id="ARBA00023242"/>
    </source>
</evidence>
<gene>
    <name evidence="8" type="ORF">CJ030_MR3G026060</name>
</gene>
<evidence type="ECO:0000313" key="8">
    <source>
        <dbReference type="EMBL" id="KAB1218180.1"/>
    </source>
</evidence>
<dbReference type="InterPro" id="IPR019136">
    <property type="entry name" value="TF_IIIC_su-5_HTH"/>
</dbReference>
<keyword evidence="4" id="KW-0539">Nucleus</keyword>
<proteinExistence type="predicted"/>
<evidence type="ECO:0000256" key="5">
    <source>
        <dbReference type="SAM" id="MobiDB-lite"/>
    </source>
</evidence>